<dbReference type="AlphaFoldDB" id="A0AAE0M845"/>
<keyword evidence="1" id="KW-1133">Transmembrane helix</keyword>
<keyword evidence="1" id="KW-0812">Transmembrane</keyword>
<sequence>MDSPSLLKYIYIALGLLAIDAAISLALVSSMVAFLHGPGGGFFEVATGTSTFQLRGEPANLLVNQGHTTNGAGGTALVLIGFGGVLALFLENRSRQKTGKSSPIFFVWALLTVLSWLLTLTALIYTFVVTAQTANQAIDVGLAQRTTPAKYNDGRDWTPENWYLAVLDLPLVSGDDRDVIARNVRLMRGWRFNIIPLFVLGFVLMDLVVLEVLRLQKSRGYGRAATSDVKA</sequence>
<accession>A0AAE0M845</accession>
<evidence type="ECO:0000313" key="2">
    <source>
        <dbReference type="EMBL" id="KAK3321454.1"/>
    </source>
</evidence>
<feature type="transmembrane region" description="Helical" evidence="1">
    <location>
        <begin position="71"/>
        <end position="90"/>
    </location>
</feature>
<gene>
    <name evidence="2" type="ORF">B0T19DRAFT_445213</name>
</gene>
<dbReference type="Proteomes" id="UP001286456">
    <property type="component" value="Unassembled WGS sequence"/>
</dbReference>
<proteinExistence type="predicted"/>
<evidence type="ECO:0000256" key="1">
    <source>
        <dbReference type="SAM" id="Phobius"/>
    </source>
</evidence>
<feature type="transmembrane region" description="Helical" evidence="1">
    <location>
        <begin position="102"/>
        <end position="125"/>
    </location>
</feature>
<name>A0AAE0M845_9PEZI</name>
<keyword evidence="1" id="KW-0472">Membrane</keyword>
<evidence type="ECO:0000313" key="3">
    <source>
        <dbReference type="Proteomes" id="UP001286456"/>
    </source>
</evidence>
<reference evidence="2" key="2">
    <citation type="submission" date="2023-06" db="EMBL/GenBank/DDBJ databases">
        <authorList>
            <consortium name="Lawrence Berkeley National Laboratory"/>
            <person name="Haridas S."/>
            <person name="Hensen N."/>
            <person name="Bonometti L."/>
            <person name="Westerberg I."/>
            <person name="Brannstrom I.O."/>
            <person name="Guillou S."/>
            <person name="Cros-Aarteil S."/>
            <person name="Calhoun S."/>
            <person name="Kuo A."/>
            <person name="Mondo S."/>
            <person name="Pangilinan J."/>
            <person name="Riley R."/>
            <person name="Labutti K."/>
            <person name="Andreopoulos B."/>
            <person name="Lipzen A."/>
            <person name="Chen C."/>
            <person name="Yanf M."/>
            <person name="Daum C."/>
            <person name="Ng V."/>
            <person name="Clum A."/>
            <person name="Steindorff A."/>
            <person name="Ohm R."/>
            <person name="Martin F."/>
            <person name="Silar P."/>
            <person name="Natvig D."/>
            <person name="Lalanne C."/>
            <person name="Gautier V."/>
            <person name="Ament-Velasquez S.L."/>
            <person name="Kruys A."/>
            <person name="Hutchinson M.I."/>
            <person name="Powell A.J."/>
            <person name="Barry K."/>
            <person name="Miller A.N."/>
            <person name="Grigoriev I.V."/>
            <person name="Debuchy R."/>
            <person name="Gladieux P."/>
            <person name="Thoren M.H."/>
            <person name="Johannesson H."/>
        </authorList>
    </citation>
    <scope>NUCLEOTIDE SEQUENCE</scope>
    <source>
        <strain evidence="2">SMH4131-1</strain>
    </source>
</reference>
<comment type="caution">
    <text evidence="2">The sequence shown here is derived from an EMBL/GenBank/DDBJ whole genome shotgun (WGS) entry which is preliminary data.</text>
</comment>
<dbReference type="EMBL" id="JAUEPO010000005">
    <property type="protein sequence ID" value="KAK3321454.1"/>
    <property type="molecule type" value="Genomic_DNA"/>
</dbReference>
<feature type="transmembrane region" description="Helical" evidence="1">
    <location>
        <begin position="194"/>
        <end position="213"/>
    </location>
</feature>
<organism evidence="2 3">
    <name type="scientific">Cercophora scortea</name>
    <dbReference type="NCBI Taxonomy" id="314031"/>
    <lineage>
        <taxon>Eukaryota</taxon>
        <taxon>Fungi</taxon>
        <taxon>Dikarya</taxon>
        <taxon>Ascomycota</taxon>
        <taxon>Pezizomycotina</taxon>
        <taxon>Sordariomycetes</taxon>
        <taxon>Sordariomycetidae</taxon>
        <taxon>Sordariales</taxon>
        <taxon>Lasiosphaeriaceae</taxon>
        <taxon>Cercophora</taxon>
    </lineage>
</organism>
<keyword evidence="3" id="KW-1185">Reference proteome</keyword>
<reference evidence="2" key="1">
    <citation type="journal article" date="2023" name="Mol. Phylogenet. Evol.">
        <title>Genome-scale phylogeny and comparative genomics of the fungal order Sordariales.</title>
        <authorList>
            <person name="Hensen N."/>
            <person name="Bonometti L."/>
            <person name="Westerberg I."/>
            <person name="Brannstrom I.O."/>
            <person name="Guillou S."/>
            <person name="Cros-Aarteil S."/>
            <person name="Calhoun S."/>
            <person name="Haridas S."/>
            <person name="Kuo A."/>
            <person name="Mondo S."/>
            <person name="Pangilinan J."/>
            <person name="Riley R."/>
            <person name="LaButti K."/>
            <person name="Andreopoulos B."/>
            <person name="Lipzen A."/>
            <person name="Chen C."/>
            <person name="Yan M."/>
            <person name="Daum C."/>
            <person name="Ng V."/>
            <person name="Clum A."/>
            <person name="Steindorff A."/>
            <person name="Ohm R.A."/>
            <person name="Martin F."/>
            <person name="Silar P."/>
            <person name="Natvig D.O."/>
            <person name="Lalanne C."/>
            <person name="Gautier V."/>
            <person name="Ament-Velasquez S.L."/>
            <person name="Kruys A."/>
            <person name="Hutchinson M.I."/>
            <person name="Powell A.J."/>
            <person name="Barry K."/>
            <person name="Miller A.N."/>
            <person name="Grigoriev I.V."/>
            <person name="Debuchy R."/>
            <person name="Gladieux P."/>
            <person name="Hiltunen Thoren M."/>
            <person name="Johannesson H."/>
        </authorList>
    </citation>
    <scope>NUCLEOTIDE SEQUENCE</scope>
    <source>
        <strain evidence="2">SMH4131-1</strain>
    </source>
</reference>
<feature type="transmembrane region" description="Helical" evidence="1">
    <location>
        <begin position="9"/>
        <end position="35"/>
    </location>
</feature>
<protein>
    <submittedName>
        <fullName evidence="2">Uncharacterized protein</fullName>
    </submittedName>
</protein>